<dbReference type="SUPFAM" id="SSF49468">
    <property type="entry name" value="VHL"/>
    <property type="match status" value="1"/>
</dbReference>
<dbReference type="InterPro" id="IPR001375">
    <property type="entry name" value="Peptidase_S9_cat"/>
</dbReference>
<keyword evidence="4" id="KW-0645">Protease</keyword>
<evidence type="ECO:0000259" key="3">
    <source>
        <dbReference type="Pfam" id="PF00930"/>
    </source>
</evidence>
<dbReference type="Proteomes" id="UP000366872">
    <property type="component" value="Unassembled WGS sequence"/>
</dbReference>
<reference evidence="4 5" key="1">
    <citation type="submission" date="2019-04" db="EMBL/GenBank/DDBJ databases">
        <authorList>
            <person name="Van Vliet M D."/>
        </authorList>
    </citation>
    <scope>NUCLEOTIDE SEQUENCE [LARGE SCALE GENOMIC DNA]</scope>
    <source>
        <strain evidence="4 5">F1</strain>
    </source>
</reference>
<dbReference type="RefSeq" id="WP_136080868.1">
    <property type="nucleotide sequence ID" value="NZ_CAAHFG010000002.1"/>
</dbReference>
<dbReference type="PANTHER" id="PTHR11731:SF118">
    <property type="entry name" value="BLR1971 PROTEIN"/>
    <property type="match status" value="1"/>
</dbReference>
<dbReference type="AlphaFoldDB" id="A0A6C2U5L2"/>
<organism evidence="4 5">
    <name type="scientific">Pontiella desulfatans</name>
    <dbReference type="NCBI Taxonomy" id="2750659"/>
    <lineage>
        <taxon>Bacteria</taxon>
        <taxon>Pseudomonadati</taxon>
        <taxon>Kiritimatiellota</taxon>
        <taxon>Kiritimatiellia</taxon>
        <taxon>Kiritimatiellales</taxon>
        <taxon>Pontiellaceae</taxon>
        <taxon>Pontiella</taxon>
    </lineage>
</organism>
<name>A0A6C2U5L2_PONDE</name>
<keyword evidence="1" id="KW-0732">Signal</keyword>
<evidence type="ECO:0000259" key="2">
    <source>
        <dbReference type="Pfam" id="PF00326"/>
    </source>
</evidence>
<dbReference type="SUPFAM" id="SSF53474">
    <property type="entry name" value="alpha/beta-Hydrolases"/>
    <property type="match status" value="1"/>
</dbReference>
<dbReference type="EMBL" id="CAAHFG010000002">
    <property type="protein sequence ID" value="VGO15290.1"/>
    <property type="molecule type" value="Genomic_DNA"/>
</dbReference>
<feature type="domain" description="Dipeptidylpeptidase IV N-terminal" evidence="3">
    <location>
        <begin position="240"/>
        <end position="525"/>
    </location>
</feature>
<dbReference type="GO" id="GO:0006508">
    <property type="term" value="P:proteolysis"/>
    <property type="evidence" value="ECO:0007669"/>
    <property type="project" value="InterPro"/>
</dbReference>
<protein>
    <submittedName>
        <fullName evidence="4">Dipeptidyl aminopeptidase 4</fullName>
    </submittedName>
</protein>
<dbReference type="InterPro" id="IPR029058">
    <property type="entry name" value="AB_hydrolase_fold"/>
</dbReference>
<dbReference type="InterPro" id="IPR050278">
    <property type="entry name" value="Serine_Prot_S9B/DPPIV"/>
</dbReference>
<feature type="domain" description="Peptidase S9 prolyl oligopeptidase catalytic" evidence="2">
    <location>
        <begin position="611"/>
        <end position="803"/>
    </location>
</feature>
<feature type="chain" id="PRO_5025329268" evidence="1">
    <location>
        <begin position="22"/>
        <end position="809"/>
    </location>
</feature>
<sequence length="809" mass="89839">MCVQYHPFLFAVLSIATAAFATVDDAAVRALKNKMSGAVENATLSPVWNPDDSALFHQSGGTVWEVSTATGQKKEAIAPESLARFFDGKPPVIPHFTITETGGFVCLAVAGKQIRTISASGQDLSVVEPADNPFALQPKPVGPNTRSGKGNGGTKLHFINDTEETHAIEWIAPSGTRRKYATLKPGETHVQNTYAGHVFTAGGLAYTAAKQPAIAFLSAKPVKRDNGKRPAKTPNTPPAKWSAEIRDHNLFVKNNETGKELQLTTDGSKDWNYVGPMRWSPNGRHLVVSKEKAGTRRTIDLVCAAPSDQLQPKTQTISYAKPGDILDIRKPHLFDLEAGREIPLDDSLHAHPFHIKEFHWTPEGDRLFFLYNERGHQTLRLLALQAATGKIATVIEEKSPTFIDYSQKTLIHHLDETDETIWMSERSGWNHLYLVNRRNGSIKPITSGHWVVRGIEQVDEEKRQVWFELAGHLPGQDPYYSHFARINFDGTGLVLLTEGNGTHSVHFSKDRRFYTDSWSRADQPPVHELRRSSDGQKIADLGKADASRLLGIHPHLPEPFVAKGRDGKTDIHGVIYRPSHFDPKKNYPVIESIYAGPHGFFTQKAFKPYSKQQGLAELGFIVVQIDGMGTNWRSKEFHDVCWKNIKDAGFPDRIAWIKAAAQKHPCMDIARVGIHGGSAGGQNAMRAVLDHADFYQVAIADCGCHDNRMDKLWWNEAWMGWPVDESYGKSSNLVDAHKLNGKLLLAVGMLDSNVDPSSTMQVVDALIQAGKDFELYAAPNGGHCVLDTPYGQHRRRAFFVRHLLNKESL</sequence>
<dbReference type="Pfam" id="PF00326">
    <property type="entry name" value="Peptidase_S9"/>
    <property type="match status" value="1"/>
</dbReference>
<accession>A0A6C2U5L2</accession>
<keyword evidence="4" id="KW-0378">Hydrolase</keyword>
<evidence type="ECO:0000256" key="1">
    <source>
        <dbReference type="SAM" id="SignalP"/>
    </source>
</evidence>
<dbReference type="Gene3D" id="2.140.10.30">
    <property type="entry name" value="Dipeptidylpeptidase IV, N-terminal domain"/>
    <property type="match status" value="1"/>
</dbReference>
<dbReference type="SUPFAM" id="SSF82171">
    <property type="entry name" value="DPP6 N-terminal domain-like"/>
    <property type="match status" value="1"/>
</dbReference>
<evidence type="ECO:0000313" key="5">
    <source>
        <dbReference type="Proteomes" id="UP000366872"/>
    </source>
</evidence>
<feature type="signal peptide" evidence="1">
    <location>
        <begin position="1"/>
        <end position="21"/>
    </location>
</feature>
<gene>
    <name evidence="4" type="primary">dap4_2</name>
    <name evidence="4" type="ORF">PDESU_03872</name>
</gene>
<keyword evidence="5" id="KW-1185">Reference proteome</keyword>
<dbReference type="GO" id="GO:0004177">
    <property type="term" value="F:aminopeptidase activity"/>
    <property type="evidence" value="ECO:0007669"/>
    <property type="project" value="UniProtKB-KW"/>
</dbReference>
<dbReference type="PANTHER" id="PTHR11731">
    <property type="entry name" value="PROTEASE FAMILY S9B,C DIPEPTIDYL-PEPTIDASE IV-RELATED"/>
    <property type="match status" value="1"/>
</dbReference>
<dbReference type="GO" id="GO:0008236">
    <property type="term" value="F:serine-type peptidase activity"/>
    <property type="evidence" value="ECO:0007669"/>
    <property type="project" value="InterPro"/>
</dbReference>
<evidence type="ECO:0000313" key="4">
    <source>
        <dbReference type="EMBL" id="VGO15290.1"/>
    </source>
</evidence>
<keyword evidence="4" id="KW-0031">Aminopeptidase</keyword>
<dbReference type="InterPro" id="IPR002469">
    <property type="entry name" value="Peptidase_S9B_N"/>
</dbReference>
<dbReference type="Pfam" id="PF00930">
    <property type="entry name" value="DPPIV_N"/>
    <property type="match status" value="1"/>
</dbReference>
<dbReference type="Gene3D" id="3.40.50.1820">
    <property type="entry name" value="alpha/beta hydrolase"/>
    <property type="match status" value="1"/>
</dbReference>
<proteinExistence type="predicted"/>
<dbReference type="InterPro" id="IPR036208">
    <property type="entry name" value="VHL_sf"/>
</dbReference>